<sequence>MDIVWDDETTFKLIEIFETKSILWDSSSKHYKNNINKSEAWEDISAALGISMQDAKSKIHRLRSQFARERKKILSYITTGVGTAHAKKPKWKFYDALKFLSDVTTTQIIEQNFKTTSDSESDTMNETTNQDDVQETEQQDATMSAPQPQSTQQAPSSSQKTGKRKIDDNLNDLFITVKSAKEKMIEIRDEYDIYGQYVASELRAAKNENAVLQAKSYINNILIDMRMGKLHRLRISKSSRI</sequence>
<evidence type="ECO:0000259" key="2">
    <source>
        <dbReference type="PROSITE" id="PS51029"/>
    </source>
</evidence>
<dbReference type="SMART" id="SM00595">
    <property type="entry name" value="MADF"/>
    <property type="match status" value="1"/>
</dbReference>
<keyword evidence="4" id="KW-1185">Reference proteome</keyword>
<evidence type="ECO:0000313" key="4">
    <source>
        <dbReference type="Proteomes" id="UP001314205"/>
    </source>
</evidence>
<proteinExistence type="predicted"/>
<feature type="compositionally biased region" description="Polar residues" evidence="1">
    <location>
        <begin position="113"/>
        <end position="131"/>
    </location>
</feature>
<dbReference type="EMBL" id="CAVLGL010000082">
    <property type="protein sequence ID" value="CAK1587779.1"/>
    <property type="molecule type" value="Genomic_DNA"/>
</dbReference>
<evidence type="ECO:0000256" key="1">
    <source>
        <dbReference type="SAM" id="MobiDB-lite"/>
    </source>
</evidence>
<gene>
    <name evidence="3" type="ORF">PARMNEM_LOCUS8508</name>
</gene>
<dbReference type="Pfam" id="PF10545">
    <property type="entry name" value="MADF_DNA_bdg"/>
    <property type="match status" value="1"/>
</dbReference>
<dbReference type="PROSITE" id="PS51029">
    <property type="entry name" value="MADF"/>
    <property type="match status" value="1"/>
</dbReference>
<dbReference type="InterPro" id="IPR006578">
    <property type="entry name" value="MADF-dom"/>
</dbReference>
<organism evidence="3 4">
    <name type="scientific">Parnassius mnemosyne</name>
    <name type="common">clouded apollo</name>
    <dbReference type="NCBI Taxonomy" id="213953"/>
    <lineage>
        <taxon>Eukaryota</taxon>
        <taxon>Metazoa</taxon>
        <taxon>Ecdysozoa</taxon>
        <taxon>Arthropoda</taxon>
        <taxon>Hexapoda</taxon>
        <taxon>Insecta</taxon>
        <taxon>Pterygota</taxon>
        <taxon>Neoptera</taxon>
        <taxon>Endopterygota</taxon>
        <taxon>Lepidoptera</taxon>
        <taxon>Glossata</taxon>
        <taxon>Ditrysia</taxon>
        <taxon>Papilionoidea</taxon>
        <taxon>Papilionidae</taxon>
        <taxon>Parnassiinae</taxon>
        <taxon>Parnassini</taxon>
        <taxon>Parnassius</taxon>
        <taxon>Driopa</taxon>
    </lineage>
</organism>
<dbReference type="PANTHER" id="PTHR21505:SF12">
    <property type="entry name" value="MADF DOMAIN-CONTAINING PROTEIN-RELATED"/>
    <property type="match status" value="1"/>
</dbReference>
<dbReference type="Proteomes" id="UP001314205">
    <property type="component" value="Unassembled WGS sequence"/>
</dbReference>
<protein>
    <recommendedName>
        <fullName evidence="2">MADF domain-containing protein</fullName>
    </recommendedName>
</protein>
<feature type="region of interest" description="Disordered" evidence="1">
    <location>
        <begin position="113"/>
        <end position="165"/>
    </location>
</feature>
<evidence type="ECO:0000313" key="3">
    <source>
        <dbReference type="EMBL" id="CAK1587779.1"/>
    </source>
</evidence>
<feature type="domain" description="MADF" evidence="2">
    <location>
        <begin position="12"/>
        <end position="105"/>
    </location>
</feature>
<dbReference type="AlphaFoldDB" id="A0AAV1L024"/>
<reference evidence="3 4" key="1">
    <citation type="submission" date="2023-11" db="EMBL/GenBank/DDBJ databases">
        <authorList>
            <person name="Hedman E."/>
            <person name="Englund M."/>
            <person name="Stromberg M."/>
            <person name="Nyberg Akerstrom W."/>
            <person name="Nylinder S."/>
            <person name="Jareborg N."/>
            <person name="Kallberg Y."/>
            <person name="Kronander E."/>
        </authorList>
    </citation>
    <scope>NUCLEOTIDE SEQUENCE [LARGE SCALE GENOMIC DNA]</scope>
</reference>
<feature type="compositionally biased region" description="Low complexity" evidence="1">
    <location>
        <begin position="144"/>
        <end position="159"/>
    </location>
</feature>
<name>A0AAV1L024_9NEOP</name>
<comment type="caution">
    <text evidence="3">The sequence shown here is derived from an EMBL/GenBank/DDBJ whole genome shotgun (WGS) entry which is preliminary data.</text>
</comment>
<accession>A0AAV1L024</accession>
<dbReference type="PANTHER" id="PTHR21505">
    <property type="entry name" value="MADF DOMAIN-CONTAINING PROTEIN-RELATED"/>
    <property type="match status" value="1"/>
</dbReference>